<dbReference type="Pfam" id="PF00892">
    <property type="entry name" value="EamA"/>
    <property type="match status" value="1"/>
</dbReference>
<dbReference type="RefSeq" id="WP_354199266.1">
    <property type="nucleotide sequence ID" value="NZ_JBEPLW010000036.1"/>
</dbReference>
<feature type="transmembrane region" description="Helical" evidence="3">
    <location>
        <begin position="147"/>
        <end position="167"/>
    </location>
</feature>
<evidence type="ECO:0000256" key="2">
    <source>
        <dbReference type="ARBA" id="ARBA00007362"/>
    </source>
</evidence>
<evidence type="ECO:0000256" key="1">
    <source>
        <dbReference type="ARBA" id="ARBA00004127"/>
    </source>
</evidence>
<keyword evidence="3" id="KW-1133">Transmembrane helix</keyword>
<feature type="transmembrane region" description="Helical" evidence="3">
    <location>
        <begin position="267"/>
        <end position="286"/>
    </location>
</feature>
<dbReference type="EMBL" id="JBEPLW010000036">
    <property type="protein sequence ID" value="MET3576848.1"/>
    <property type="molecule type" value="Genomic_DNA"/>
</dbReference>
<keyword evidence="3" id="KW-0472">Membrane</keyword>
<keyword evidence="6" id="KW-1185">Reference proteome</keyword>
<sequence>MKRWIYPVMVVIASACYGILSTNIKLAMKAGFTASEAVTAQYMTGFLLAVLLLAATWGKHHSFKGWAALIPAGVFTGMTGIVYGRSLIYLPASLAVVLLFQFTWIGMLIDCIAARRLPKKVELFSLALLFIGTILAAGVIGTDISGIPWQGWAWGLAAALSFSLFVFSNRKAVPGMDTVTRLAITSLFAVLVVSLFQSPEILWNGKIQEGLWTYGLLLGTLGIIVPVSLFSIAIPQVGSALASILSATELPVAVTASVLLLNEPFRFSQLAGIFVILGGMMLPTWADQRRNRRAL</sequence>
<keyword evidence="3" id="KW-0812">Transmembrane</keyword>
<protein>
    <submittedName>
        <fullName evidence="5">Drug/metabolite transporter (DMT)-like permease</fullName>
    </submittedName>
</protein>
<name>A0ABV2GF35_9BACL</name>
<comment type="subcellular location">
    <subcellularLocation>
        <location evidence="1">Endomembrane system</location>
        <topology evidence="1">Multi-pass membrane protein</topology>
    </subcellularLocation>
</comment>
<feature type="transmembrane region" description="Helical" evidence="3">
    <location>
        <begin position="39"/>
        <end position="58"/>
    </location>
</feature>
<proteinExistence type="inferred from homology"/>
<dbReference type="Proteomes" id="UP001549099">
    <property type="component" value="Unassembled WGS sequence"/>
</dbReference>
<feature type="transmembrane region" description="Helical" evidence="3">
    <location>
        <begin position="121"/>
        <end position="141"/>
    </location>
</feature>
<evidence type="ECO:0000313" key="5">
    <source>
        <dbReference type="EMBL" id="MET3576848.1"/>
    </source>
</evidence>
<feature type="transmembrane region" description="Helical" evidence="3">
    <location>
        <begin position="241"/>
        <end position="261"/>
    </location>
</feature>
<evidence type="ECO:0000313" key="6">
    <source>
        <dbReference type="Proteomes" id="UP001549099"/>
    </source>
</evidence>
<comment type="caution">
    <text evidence="5">The sequence shown here is derived from an EMBL/GenBank/DDBJ whole genome shotgun (WGS) entry which is preliminary data.</text>
</comment>
<comment type="similarity">
    <text evidence="2">Belongs to the EamA transporter family.</text>
</comment>
<feature type="transmembrane region" description="Helical" evidence="3">
    <location>
        <begin position="211"/>
        <end position="234"/>
    </location>
</feature>
<feature type="transmembrane region" description="Helical" evidence="3">
    <location>
        <begin position="89"/>
        <end position="109"/>
    </location>
</feature>
<evidence type="ECO:0000259" key="4">
    <source>
        <dbReference type="Pfam" id="PF00892"/>
    </source>
</evidence>
<feature type="transmembrane region" description="Helical" evidence="3">
    <location>
        <begin position="65"/>
        <end position="83"/>
    </location>
</feature>
<evidence type="ECO:0000256" key="3">
    <source>
        <dbReference type="SAM" id="Phobius"/>
    </source>
</evidence>
<reference evidence="5 6" key="1">
    <citation type="submission" date="2024-06" db="EMBL/GenBank/DDBJ databases">
        <title>Genomic Encyclopedia of Type Strains, Phase IV (KMG-IV): sequencing the most valuable type-strain genomes for metagenomic binning, comparative biology and taxonomic classification.</title>
        <authorList>
            <person name="Goeker M."/>
        </authorList>
    </citation>
    <scope>NUCLEOTIDE SEQUENCE [LARGE SCALE GENOMIC DNA]</scope>
    <source>
        <strain evidence="5 6">DSM 26128</strain>
    </source>
</reference>
<dbReference type="InterPro" id="IPR037185">
    <property type="entry name" value="EmrE-like"/>
</dbReference>
<dbReference type="PROSITE" id="PS51257">
    <property type="entry name" value="PROKAR_LIPOPROTEIN"/>
    <property type="match status" value="1"/>
</dbReference>
<dbReference type="InterPro" id="IPR000620">
    <property type="entry name" value="EamA_dom"/>
</dbReference>
<feature type="domain" description="EamA" evidence="4">
    <location>
        <begin position="151"/>
        <end position="282"/>
    </location>
</feature>
<dbReference type="SUPFAM" id="SSF103481">
    <property type="entry name" value="Multidrug resistance efflux transporter EmrE"/>
    <property type="match status" value="1"/>
</dbReference>
<accession>A0ABV2GF35</accession>
<feature type="transmembrane region" description="Helical" evidence="3">
    <location>
        <begin position="179"/>
        <end position="199"/>
    </location>
</feature>
<gene>
    <name evidence="5" type="ORF">ABID49_002780</name>
</gene>
<organism evidence="5 6">
    <name type="scientific">Bhargavaea ullalensis</name>
    <dbReference type="NCBI Taxonomy" id="1265685"/>
    <lineage>
        <taxon>Bacteria</taxon>
        <taxon>Bacillati</taxon>
        <taxon>Bacillota</taxon>
        <taxon>Bacilli</taxon>
        <taxon>Bacillales</taxon>
        <taxon>Caryophanaceae</taxon>
        <taxon>Bhargavaea</taxon>
    </lineage>
</organism>